<accession>A0A7T2GJ12</accession>
<dbReference type="InterPro" id="IPR012349">
    <property type="entry name" value="Split_barrel_FMN-bd"/>
</dbReference>
<dbReference type="SMART" id="SM00903">
    <property type="entry name" value="Flavin_Reduct"/>
    <property type="match status" value="1"/>
</dbReference>
<dbReference type="GO" id="GO:0042602">
    <property type="term" value="F:riboflavin reductase (NADPH) activity"/>
    <property type="evidence" value="ECO:0007669"/>
    <property type="project" value="TreeGrafter"/>
</dbReference>
<dbReference type="Proteomes" id="UP000594873">
    <property type="component" value="Chromosome"/>
</dbReference>
<keyword evidence="4" id="KW-1185">Reference proteome</keyword>
<evidence type="ECO:0000313" key="3">
    <source>
        <dbReference type="EMBL" id="QPQ54765.1"/>
    </source>
</evidence>
<keyword evidence="1" id="KW-0560">Oxidoreductase</keyword>
<dbReference type="KEGG" id="sflv:IC614_10620"/>
<evidence type="ECO:0000259" key="2">
    <source>
        <dbReference type="SMART" id="SM00903"/>
    </source>
</evidence>
<dbReference type="Gene3D" id="2.30.110.10">
    <property type="entry name" value="Electron Transport, Fmn-binding Protein, Chain A"/>
    <property type="match status" value="1"/>
</dbReference>
<dbReference type="SUPFAM" id="SSF50475">
    <property type="entry name" value="FMN-binding split barrel"/>
    <property type="match status" value="1"/>
</dbReference>
<dbReference type="GO" id="GO:0010181">
    <property type="term" value="F:FMN binding"/>
    <property type="evidence" value="ECO:0007669"/>
    <property type="project" value="InterPro"/>
</dbReference>
<name>A0A7T2GJ12_9SPHN</name>
<reference evidence="3 4" key="1">
    <citation type="submission" date="2020-11" db="EMBL/GenBank/DDBJ databases">
        <title>Genome seq and assembly of Sphingosinicella sp.</title>
        <authorList>
            <person name="Chhetri G."/>
        </authorList>
    </citation>
    <scope>NUCLEOTIDE SEQUENCE [LARGE SCALE GENOMIC DNA]</scope>
    <source>
        <strain evidence="3 4">UDD2</strain>
    </source>
</reference>
<sequence length="163" mass="18021">MDGADPTLVDSFRQAMRRVASTVNVITVCVDGQPMGITATAMSSLSMDPPSLLVCINRAAALHSPLEDVSHFGVNVLHADQRHFAAMFADRQQQHLRFAEGWELDPAHPPRLEDAQASLLCRRIDHHPFGTHSIFIGVVEHVTVRDDIDPLLYLNGHYGHAQI</sequence>
<protein>
    <submittedName>
        <fullName evidence="3">Flavin reductase family protein</fullName>
    </submittedName>
</protein>
<dbReference type="AlphaFoldDB" id="A0A7T2GJ12"/>
<gene>
    <name evidence="3" type="ORF">IC614_10620</name>
</gene>
<organism evidence="3 4">
    <name type="scientific">Allosphingosinicella flava</name>
    <dbReference type="NCBI Taxonomy" id="2771430"/>
    <lineage>
        <taxon>Bacteria</taxon>
        <taxon>Pseudomonadati</taxon>
        <taxon>Pseudomonadota</taxon>
        <taxon>Alphaproteobacteria</taxon>
        <taxon>Sphingomonadales</taxon>
        <taxon>Sphingomonadaceae</taxon>
        <taxon>Allosphingosinicella</taxon>
    </lineage>
</organism>
<evidence type="ECO:0000256" key="1">
    <source>
        <dbReference type="ARBA" id="ARBA00023002"/>
    </source>
</evidence>
<dbReference type="Pfam" id="PF01613">
    <property type="entry name" value="Flavin_Reduct"/>
    <property type="match status" value="1"/>
</dbReference>
<feature type="domain" description="Flavin reductase like" evidence="2">
    <location>
        <begin position="16"/>
        <end position="160"/>
    </location>
</feature>
<proteinExistence type="predicted"/>
<dbReference type="PANTHER" id="PTHR30466">
    <property type="entry name" value="FLAVIN REDUCTASE"/>
    <property type="match status" value="1"/>
</dbReference>
<dbReference type="PANTHER" id="PTHR30466:SF1">
    <property type="entry name" value="FMN REDUCTASE (NADH) RUTF"/>
    <property type="match status" value="1"/>
</dbReference>
<dbReference type="RefSeq" id="WP_200971398.1">
    <property type="nucleotide sequence ID" value="NZ_CP065592.1"/>
</dbReference>
<dbReference type="EMBL" id="CP065592">
    <property type="protein sequence ID" value="QPQ54765.1"/>
    <property type="molecule type" value="Genomic_DNA"/>
</dbReference>
<dbReference type="InterPro" id="IPR050268">
    <property type="entry name" value="NADH-dep_flavin_reductase"/>
</dbReference>
<dbReference type="InterPro" id="IPR002563">
    <property type="entry name" value="Flavin_Rdtase-like_dom"/>
</dbReference>
<evidence type="ECO:0000313" key="4">
    <source>
        <dbReference type="Proteomes" id="UP000594873"/>
    </source>
</evidence>